<dbReference type="SUPFAM" id="SSF55008">
    <property type="entry name" value="HMA, heavy metal-associated domain"/>
    <property type="match status" value="1"/>
</dbReference>
<feature type="transmembrane region" description="Helical" evidence="10">
    <location>
        <begin position="188"/>
        <end position="205"/>
    </location>
</feature>
<dbReference type="PANTHER" id="PTHR48085:SF5">
    <property type="entry name" value="CADMIUM_ZINC-TRANSPORTING ATPASE HMA4-RELATED"/>
    <property type="match status" value="1"/>
</dbReference>
<dbReference type="FunFam" id="2.70.150.10:FF:000002">
    <property type="entry name" value="Copper-transporting ATPase 1, putative"/>
    <property type="match status" value="1"/>
</dbReference>
<dbReference type="InterPro" id="IPR044492">
    <property type="entry name" value="P_typ_ATPase_HD_dom"/>
</dbReference>
<keyword evidence="3 10" id="KW-0812">Transmembrane</keyword>
<dbReference type="SFLD" id="SFLDG00002">
    <property type="entry name" value="C1.7:_P-type_atpase_like"/>
    <property type="match status" value="1"/>
</dbReference>
<evidence type="ECO:0000256" key="5">
    <source>
        <dbReference type="ARBA" id="ARBA00022967"/>
    </source>
</evidence>
<dbReference type="AlphaFoldDB" id="A0A936K5I6"/>
<gene>
    <name evidence="12" type="ORF">IPN91_04840</name>
</gene>
<proteinExistence type="inferred from homology"/>
<feature type="domain" description="P-type ATPase A" evidence="11">
    <location>
        <begin position="215"/>
        <end position="317"/>
    </location>
</feature>
<dbReference type="PROSITE" id="PS00154">
    <property type="entry name" value="ATPASE_E1_E2"/>
    <property type="match status" value="1"/>
</dbReference>
<evidence type="ECO:0000256" key="3">
    <source>
        <dbReference type="ARBA" id="ARBA00022692"/>
    </source>
</evidence>
<comment type="similarity">
    <text evidence="2 10">Belongs to the cation transport ATPase (P-type) (TC 3.A.3) family. Type IB subfamily.</text>
</comment>
<evidence type="ECO:0000256" key="1">
    <source>
        <dbReference type="ARBA" id="ARBA00004370"/>
    </source>
</evidence>
<comment type="subcellular location">
    <subcellularLocation>
        <location evidence="10">Cell membrane</location>
    </subcellularLocation>
    <subcellularLocation>
        <location evidence="1">Membrane</location>
    </subcellularLocation>
</comment>
<dbReference type="GO" id="GO:0016463">
    <property type="term" value="F:P-type zinc transporter activity"/>
    <property type="evidence" value="ECO:0007669"/>
    <property type="project" value="UniProtKB-EC"/>
</dbReference>
<evidence type="ECO:0000256" key="9">
    <source>
        <dbReference type="ARBA" id="ARBA00047308"/>
    </source>
</evidence>
<dbReference type="InterPro" id="IPR023214">
    <property type="entry name" value="HAD_sf"/>
</dbReference>
<evidence type="ECO:0000256" key="6">
    <source>
        <dbReference type="ARBA" id="ARBA00022989"/>
    </source>
</evidence>
<dbReference type="GO" id="GO:0005524">
    <property type="term" value="F:ATP binding"/>
    <property type="evidence" value="ECO:0007669"/>
    <property type="project" value="UniProtKB-UniRule"/>
</dbReference>
<dbReference type="Pfam" id="PF00122">
    <property type="entry name" value="E1-E2_ATPase"/>
    <property type="match status" value="1"/>
</dbReference>
<evidence type="ECO:0000313" key="13">
    <source>
        <dbReference type="Proteomes" id="UP000709959"/>
    </source>
</evidence>
<evidence type="ECO:0000259" key="11">
    <source>
        <dbReference type="Pfam" id="PF00122"/>
    </source>
</evidence>
<feature type="transmembrane region" description="Helical" evidence="10">
    <location>
        <begin position="679"/>
        <end position="695"/>
    </location>
</feature>
<dbReference type="GO" id="GO:0016887">
    <property type="term" value="F:ATP hydrolysis activity"/>
    <property type="evidence" value="ECO:0007669"/>
    <property type="project" value="InterPro"/>
</dbReference>
<comment type="caution">
    <text evidence="12">The sequence shown here is derived from an EMBL/GenBank/DDBJ whole genome shotgun (WGS) entry which is preliminary data.</text>
</comment>
<dbReference type="NCBIfam" id="TIGR01525">
    <property type="entry name" value="ATPase-IB_hvy"/>
    <property type="match status" value="1"/>
</dbReference>
<dbReference type="InterPro" id="IPR023299">
    <property type="entry name" value="ATPase_P-typ_cyto_dom_N"/>
</dbReference>
<dbReference type="GO" id="GO:0005886">
    <property type="term" value="C:plasma membrane"/>
    <property type="evidence" value="ECO:0007669"/>
    <property type="project" value="UniProtKB-SubCell"/>
</dbReference>
<evidence type="ECO:0000256" key="7">
    <source>
        <dbReference type="ARBA" id="ARBA00023136"/>
    </source>
</evidence>
<dbReference type="InterPro" id="IPR059000">
    <property type="entry name" value="ATPase_P-type_domA"/>
</dbReference>
<dbReference type="InterPro" id="IPR001757">
    <property type="entry name" value="P_typ_ATPase"/>
</dbReference>
<keyword evidence="7 10" id="KW-0472">Membrane</keyword>
<keyword evidence="10" id="KW-0067">ATP-binding</keyword>
<dbReference type="Gene3D" id="3.40.1110.10">
    <property type="entry name" value="Calcium-transporting ATPase, cytoplasmic domain N"/>
    <property type="match status" value="1"/>
</dbReference>
<dbReference type="InterPro" id="IPR008250">
    <property type="entry name" value="ATPase_P-typ_transduc_dom_A_sf"/>
</dbReference>
<dbReference type="Pfam" id="PF00702">
    <property type="entry name" value="Hydrolase"/>
    <property type="match status" value="1"/>
</dbReference>
<accession>A0A936K5I6</accession>
<dbReference type="InterPro" id="IPR027256">
    <property type="entry name" value="P-typ_ATPase_IB"/>
</dbReference>
<dbReference type="EC" id="7.2.2.12" evidence="8"/>
<dbReference type="InterPro" id="IPR051014">
    <property type="entry name" value="Cation_Transport_ATPase_IB"/>
</dbReference>
<dbReference type="SUPFAM" id="SSF81653">
    <property type="entry name" value="Calcium ATPase, transduction domain A"/>
    <property type="match status" value="1"/>
</dbReference>
<dbReference type="SFLD" id="SFLDF00027">
    <property type="entry name" value="p-type_atpase"/>
    <property type="match status" value="1"/>
</dbReference>
<dbReference type="SUPFAM" id="SSF56784">
    <property type="entry name" value="HAD-like"/>
    <property type="match status" value="1"/>
</dbReference>
<reference evidence="12 13" key="1">
    <citation type="submission" date="2020-10" db="EMBL/GenBank/DDBJ databases">
        <title>Connecting structure to function with the recovery of over 1000 high-quality activated sludge metagenome-assembled genomes encoding full-length rRNA genes using long-read sequencing.</title>
        <authorList>
            <person name="Singleton C.M."/>
            <person name="Petriglieri F."/>
            <person name="Kristensen J.M."/>
            <person name="Kirkegaard R.H."/>
            <person name="Michaelsen T.Y."/>
            <person name="Andersen M.H."/>
            <person name="Karst S.M."/>
            <person name="Dueholm M.S."/>
            <person name="Nielsen P.H."/>
            <person name="Albertsen M."/>
        </authorList>
    </citation>
    <scope>NUCLEOTIDE SEQUENCE [LARGE SCALE GENOMIC DNA]</scope>
    <source>
        <strain evidence="12">OdNE_18-Q3-R46-58_MAXAC.008</strain>
    </source>
</reference>
<dbReference type="InterPro" id="IPR036163">
    <property type="entry name" value="HMA_dom_sf"/>
</dbReference>
<keyword evidence="6 10" id="KW-1133">Transmembrane helix</keyword>
<organism evidence="12 13">
    <name type="scientific">Candidatus Geothrix odensensis</name>
    <dbReference type="NCBI Taxonomy" id="2954440"/>
    <lineage>
        <taxon>Bacteria</taxon>
        <taxon>Pseudomonadati</taxon>
        <taxon>Acidobacteriota</taxon>
        <taxon>Holophagae</taxon>
        <taxon>Holophagales</taxon>
        <taxon>Holophagaceae</taxon>
        <taxon>Geothrix</taxon>
    </lineage>
</organism>
<dbReference type="NCBIfam" id="TIGR01494">
    <property type="entry name" value="ATPase_P-type"/>
    <property type="match status" value="1"/>
</dbReference>
<name>A0A936K5I6_9BACT</name>
<evidence type="ECO:0000256" key="8">
    <source>
        <dbReference type="ARBA" id="ARBA00039097"/>
    </source>
</evidence>
<dbReference type="PANTHER" id="PTHR48085">
    <property type="entry name" value="CADMIUM/ZINC-TRANSPORTING ATPASE HMA2-RELATED"/>
    <property type="match status" value="1"/>
</dbReference>
<dbReference type="SUPFAM" id="SSF81665">
    <property type="entry name" value="Calcium ATPase, transmembrane domain M"/>
    <property type="match status" value="1"/>
</dbReference>
<evidence type="ECO:0000256" key="10">
    <source>
        <dbReference type="RuleBase" id="RU362081"/>
    </source>
</evidence>
<feature type="transmembrane region" description="Helical" evidence="10">
    <location>
        <begin position="166"/>
        <end position="182"/>
    </location>
</feature>
<dbReference type="EMBL" id="JADKCH010000002">
    <property type="protein sequence ID" value="MBK8571971.1"/>
    <property type="molecule type" value="Genomic_DNA"/>
</dbReference>
<feature type="transmembrane region" description="Helical" evidence="10">
    <location>
        <begin position="364"/>
        <end position="393"/>
    </location>
</feature>
<keyword evidence="10" id="KW-1003">Cell membrane</keyword>
<dbReference type="InterPro" id="IPR036412">
    <property type="entry name" value="HAD-like_sf"/>
</dbReference>
<comment type="catalytic activity">
    <reaction evidence="9">
        <text>Zn(2+)(in) + ATP + H2O = Zn(2+)(out) + ADP + phosphate + H(+)</text>
        <dbReference type="Rhea" id="RHEA:20621"/>
        <dbReference type="ChEBI" id="CHEBI:15377"/>
        <dbReference type="ChEBI" id="CHEBI:15378"/>
        <dbReference type="ChEBI" id="CHEBI:29105"/>
        <dbReference type="ChEBI" id="CHEBI:30616"/>
        <dbReference type="ChEBI" id="CHEBI:43474"/>
        <dbReference type="ChEBI" id="CHEBI:456216"/>
        <dbReference type="EC" id="7.2.2.12"/>
    </reaction>
</comment>
<evidence type="ECO:0000256" key="4">
    <source>
        <dbReference type="ARBA" id="ARBA00022723"/>
    </source>
</evidence>
<feature type="transmembrane region" description="Helical" evidence="10">
    <location>
        <begin position="136"/>
        <end position="154"/>
    </location>
</feature>
<evidence type="ECO:0000313" key="12">
    <source>
        <dbReference type="EMBL" id="MBK8571971.1"/>
    </source>
</evidence>
<keyword evidence="5" id="KW-1278">Translocase</keyword>
<dbReference type="Proteomes" id="UP000709959">
    <property type="component" value="Unassembled WGS sequence"/>
</dbReference>
<evidence type="ECO:0000256" key="2">
    <source>
        <dbReference type="ARBA" id="ARBA00006024"/>
    </source>
</evidence>
<feature type="transmembrane region" description="Helical" evidence="10">
    <location>
        <begin position="333"/>
        <end position="352"/>
    </location>
</feature>
<dbReference type="Gene3D" id="2.70.150.10">
    <property type="entry name" value="Calcium-transporting ATPase, cytoplasmic transduction domain A"/>
    <property type="match status" value="1"/>
</dbReference>
<dbReference type="InterPro" id="IPR018303">
    <property type="entry name" value="ATPase_P-typ_P_site"/>
</dbReference>
<dbReference type="InterPro" id="IPR023298">
    <property type="entry name" value="ATPase_P-typ_TM_dom_sf"/>
</dbReference>
<protein>
    <recommendedName>
        <fullName evidence="8">P-type Zn(2+) transporter</fullName>
        <ecNumber evidence="8">7.2.2.12</ecNumber>
    </recommendedName>
</protein>
<dbReference type="PRINTS" id="PR00119">
    <property type="entry name" value="CATATPASE"/>
</dbReference>
<sequence length="725" mass="76364">MSTPKRSFKIHGMDCAEEIAVLKREVGPLVGGEANLAFDLLNGKMILSEGASASSEAVLQAVGATGMQAEEWTEQQPGDGQGRPLALRARTAATILSAILILSALVVHAAAGGGWLTALGWREVEGAHHVPMASRILYAIATLVATWFILPKAWLSARRLRPDMNLLMTVAVLGAIGIGEWLEAASVAFLFAVSLALEAWSLGRARRAVQSLLKLTSETVHLLSDCGCGELKDVPPDQVKVGSRFQIRPGERIPLDGHVVEGEGEVNEASITGESLPSPKAPGSSLFAGSINGNTTLVGESTHPASDSVLARIIRMVGEAQHRRAPMEQWVDGFARVYTPVVMGLAILVLVLPPLLNLGTWSAWLYRALVLLVIACPCALVISTPVSIVSGLASAARHGVLIKGGAFLEAPAHLKAIAFDKTGTLTRGVLQVERVVPLHGGSEPAVLQMAVSLEAQTDHPVARAILAHAKDQGLQPLPVTEFEIVPGKGARGREGAQRIWAGSPRWAEELGHGSPALQDALRQVSETGATVILVGNEAGTQGLIALADGVRAESAEVLRRLKEAGVQHLVMLTGDHRAAADRVAREVGLSEVMSELLPEQKVQVVEGLVETYGSVAMIGDGVNDAPAMARATIGIAMGAAGSDTAIETADIALMSDDLTRLPWLIAHARRTLRIIHQNITFALGVKAVFVVLTLVGHASLWSAIAADMGASLLVVFNALRLTREG</sequence>
<feature type="transmembrane region" description="Helical" evidence="10">
    <location>
        <begin position="93"/>
        <end position="116"/>
    </location>
</feature>
<keyword evidence="4 10" id="KW-0479">Metal-binding</keyword>
<dbReference type="SFLD" id="SFLDS00003">
    <property type="entry name" value="Haloacid_Dehalogenase"/>
    <property type="match status" value="1"/>
</dbReference>
<keyword evidence="10" id="KW-0547">Nucleotide-binding</keyword>
<dbReference type="GO" id="GO:0046872">
    <property type="term" value="F:metal ion binding"/>
    <property type="evidence" value="ECO:0007669"/>
    <property type="project" value="UniProtKB-KW"/>
</dbReference>
<dbReference type="Gene3D" id="3.40.50.1000">
    <property type="entry name" value="HAD superfamily/HAD-like"/>
    <property type="match status" value="1"/>
</dbReference>